<organism evidence="2 3">
    <name type="scientific">Pseudomonas caspiana</name>
    <dbReference type="NCBI Taxonomy" id="1451454"/>
    <lineage>
        <taxon>Bacteria</taxon>
        <taxon>Pseudomonadati</taxon>
        <taxon>Pseudomonadota</taxon>
        <taxon>Gammaproteobacteria</taxon>
        <taxon>Pseudomonadales</taxon>
        <taxon>Pseudomonadaceae</taxon>
        <taxon>Pseudomonas</taxon>
    </lineage>
</organism>
<evidence type="ECO:0000313" key="2">
    <source>
        <dbReference type="EMBL" id="OUM75106.1"/>
    </source>
</evidence>
<feature type="domain" description="LA2681-like HEPN" evidence="1">
    <location>
        <begin position="277"/>
        <end position="449"/>
    </location>
</feature>
<comment type="caution">
    <text evidence="2">The sequence shown here is derived from an EMBL/GenBank/DDBJ whole genome shotgun (WGS) entry which is preliminary data.</text>
</comment>
<gene>
    <name evidence="2" type="ORF">AUC60_02560</name>
</gene>
<name>A0A1Y3P5I4_9PSED</name>
<proteinExistence type="predicted"/>
<dbReference type="AlphaFoldDB" id="A0A1Y3P5I4"/>
<dbReference type="InterPro" id="IPR011990">
    <property type="entry name" value="TPR-like_helical_dom_sf"/>
</dbReference>
<dbReference type="EMBL" id="LOHF01000002">
    <property type="protein sequence ID" value="OUM75106.1"/>
    <property type="molecule type" value="Genomic_DNA"/>
</dbReference>
<evidence type="ECO:0000313" key="3">
    <source>
        <dbReference type="Proteomes" id="UP000195440"/>
    </source>
</evidence>
<sequence>MLITTDEITKFSLEADTYILSNDHRKLEELVTKITEQEYEFEHQYHEAQYIYTAANCYSVLYGARTVTWHSDDLMKAVILYRRALHCLPKTNWMDKPDIIQSSNQLRSMILTNLANSLSSQGRAFCCLPFYDEAIALNQKPEAIISKARNQLFLGESLFDNGHREYHYFVANNLIKTAQKNINALYPEHKRDIEKGGDLYEFSQWFEQNFDQCSFDYFSVKNSTFENRKKNQYLQWCAQHKLFINDLNDVCDFEICYQDVISLPSISRTINTTLALHEELSYHGNFDEIKNDYCYARYIYFSATNIPADTPHMFNSTYHQVDDMSHSISNLKTSHYKSSFRILYSLFDKIAYIASRFFDLNDIKDDRSISIDNLFRNIKSKNRRTKWEPNEKLKNSDNHFIHALFYILKDIRDVTGTSSISKWIDPDASAFSEIRNAMEHRSLKIVDDFGYELTYSYSSYHDDELEKVKSQISEINKKIESVSDPAEALALEDRLTKLKNTIYEKEKLSTHSLLIPITQFESRLMTLIKLARNSIMYLSLAIHFEERKRPNDQICIPMELPLKD</sequence>
<reference evidence="2 3" key="1">
    <citation type="journal article" date="2017" name="Syst. Appl. Microbiol.">
        <title>Pseudomonas caspiana sp. nov., a citrus pathogen in the Pseudomonas syringae phylogenetic group.</title>
        <authorList>
            <person name="Busquets A."/>
            <person name="Gomila M."/>
            <person name="Beiki F."/>
            <person name="Mulet M."/>
            <person name="Rahimian H."/>
            <person name="Garcia-Valdes E."/>
            <person name="Lalucat J."/>
        </authorList>
    </citation>
    <scope>NUCLEOTIDE SEQUENCE [LARGE SCALE GENOMIC DNA]</scope>
    <source>
        <strain evidence="2 3">FBF102</strain>
    </source>
</reference>
<dbReference type="Pfam" id="PF18733">
    <property type="entry name" value="HEPN_LA2681"/>
    <property type="match status" value="1"/>
</dbReference>
<dbReference type="RefSeq" id="WP_087264545.1">
    <property type="nucleotide sequence ID" value="NZ_JBJGBV010000005.1"/>
</dbReference>
<dbReference type="InterPro" id="IPR040826">
    <property type="entry name" value="HEPN_LA2681"/>
</dbReference>
<dbReference type="OrthoDB" id="108555at2"/>
<protein>
    <recommendedName>
        <fullName evidence="1">LA2681-like HEPN domain-containing protein</fullName>
    </recommendedName>
</protein>
<accession>A0A1Y3P5I4</accession>
<keyword evidence="3" id="KW-1185">Reference proteome</keyword>
<evidence type="ECO:0000259" key="1">
    <source>
        <dbReference type="Pfam" id="PF18733"/>
    </source>
</evidence>
<dbReference type="Proteomes" id="UP000195440">
    <property type="component" value="Unassembled WGS sequence"/>
</dbReference>
<dbReference type="Gene3D" id="1.25.40.10">
    <property type="entry name" value="Tetratricopeptide repeat domain"/>
    <property type="match status" value="1"/>
</dbReference>